<dbReference type="InterPro" id="IPR051094">
    <property type="entry name" value="Diverse_Catalytic_Enzymes"/>
</dbReference>
<name>A0A5P1X319_9LACO</name>
<dbReference type="EC" id="3.6.1.41" evidence="1"/>
<evidence type="ECO:0000259" key="7">
    <source>
        <dbReference type="PROSITE" id="PS51831"/>
    </source>
</evidence>
<keyword evidence="3" id="KW-0547">Nucleotide-binding</keyword>
<dbReference type="InterPro" id="IPR006674">
    <property type="entry name" value="HD_domain"/>
</dbReference>
<evidence type="ECO:0000256" key="1">
    <source>
        <dbReference type="ARBA" id="ARBA00012506"/>
    </source>
</evidence>
<keyword evidence="4" id="KW-0378">Hydrolase</keyword>
<evidence type="ECO:0000313" key="8">
    <source>
        <dbReference type="EMBL" id="QER67294.1"/>
    </source>
</evidence>
<dbReference type="KEGG" id="lnn:F0161_05110"/>
<feature type="domain" description="HD" evidence="7">
    <location>
        <begin position="31"/>
        <end position="145"/>
    </location>
</feature>
<evidence type="ECO:0000256" key="6">
    <source>
        <dbReference type="ARBA" id="ARBA00049417"/>
    </source>
</evidence>
<dbReference type="SUPFAM" id="SSF109604">
    <property type="entry name" value="HD-domain/PDEase-like"/>
    <property type="match status" value="1"/>
</dbReference>
<dbReference type="RefSeq" id="WP_137602007.1">
    <property type="nucleotide sequence ID" value="NZ_BJEB01000027.1"/>
</dbReference>
<evidence type="ECO:0000256" key="2">
    <source>
        <dbReference type="ARBA" id="ARBA00022723"/>
    </source>
</evidence>
<evidence type="ECO:0000313" key="9">
    <source>
        <dbReference type="Proteomes" id="UP000325295"/>
    </source>
</evidence>
<dbReference type="Gene3D" id="1.10.3210.10">
    <property type="entry name" value="Hypothetical protein af1432"/>
    <property type="match status" value="1"/>
</dbReference>
<keyword evidence="9" id="KW-1185">Reference proteome</keyword>
<dbReference type="InterPro" id="IPR003607">
    <property type="entry name" value="HD/PDEase_dom"/>
</dbReference>
<dbReference type="InterPro" id="IPR006675">
    <property type="entry name" value="HDIG_dom"/>
</dbReference>
<reference evidence="8 9" key="1">
    <citation type="submission" date="2019-09" db="EMBL/GenBank/DDBJ databases">
        <title>Complete Genome Sequence of Lactobacillus nenjiangensis SH-Y15, isolated from sauerkraut.</title>
        <authorList>
            <person name="Yang H."/>
        </authorList>
    </citation>
    <scope>NUCLEOTIDE SEQUENCE [LARGE SCALE GENOMIC DNA]</scope>
    <source>
        <strain evidence="8 9">SH-Y15</strain>
    </source>
</reference>
<dbReference type="GO" id="GO:0046872">
    <property type="term" value="F:metal ion binding"/>
    <property type="evidence" value="ECO:0007669"/>
    <property type="project" value="UniProtKB-KW"/>
</dbReference>
<dbReference type="PANTHER" id="PTHR35795">
    <property type="entry name" value="SLR1885 PROTEIN"/>
    <property type="match status" value="1"/>
</dbReference>
<proteinExistence type="predicted"/>
<dbReference type="InterPro" id="IPR005249">
    <property type="entry name" value="YqeK"/>
</dbReference>
<keyword evidence="5" id="KW-0408">Iron</keyword>
<organism evidence="8 9">
    <name type="scientific">Paucilactobacillus nenjiangensis</name>
    <dbReference type="NCBI Taxonomy" id="1296540"/>
    <lineage>
        <taxon>Bacteria</taxon>
        <taxon>Bacillati</taxon>
        <taxon>Bacillota</taxon>
        <taxon>Bacilli</taxon>
        <taxon>Lactobacillales</taxon>
        <taxon>Lactobacillaceae</taxon>
        <taxon>Paucilactobacillus</taxon>
    </lineage>
</organism>
<dbReference type="NCBIfam" id="TIGR00488">
    <property type="entry name" value="bis(5'-nucleosyl)-tetraphosphatase (symmetrical) YqeK"/>
    <property type="match status" value="1"/>
</dbReference>
<dbReference type="OrthoDB" id="9782134at2"/>
<dbReference type="AlphaFoldDB" id="A0A5P1X319"/>
<keyword evidence="2" id="KW-0479">Metal-binding</keyword>
<sequence>MSSSLSYEHKIINYSREELIELVKAAVSESRFEHILRVEKMALKLAEINHFDLEKTSIAALTHDYAKQRPDQDFIEEIHAKQLDPELLSANNAIWHGVVGAELIKDELGIWDEDILNAVRHHTTGNPEMSTLEQIIFMADYIEEGRTFDGVDKARALTFNNLRDGVQYQIKRTIQYLIERNKNVYPSAIDTYNAWVAK</sequence>
<dbReference type="EMBL" id="CP043939">
    <property type="protein sequence ID" value="QER67294.1"/>
    <property type="molecule type" value="Genomic_DNA"/>
</dbReference>
<dbReference type="GO" id="GO:0000166">
    <property type="term" value="F:nucleotide binding"/>
    <property type="evidence" value="ECO:0007669"/>
    <property type="project" value="UniProtKB-KW"/>
</dbReference>
<accession>A0A5P1X319</accession>
<evidence type="ECO:0000256" key="4">
    <source>
        <dbReference type="ARBA" id="ARBA00022801"/>
    </source>
</evidence>
<comment type="catalytic activity">
    <reaction evidence="6">
        <text>P(1),P(4)-bis(5'-adenosyl) tetraphosphate + H2O = 2 ADP + 2 H(+)</text>
        <dbReference type="Rhea" id="RHEA:24252"/>
        <dbReference type="ChEBI" id="CHEBI:15377"/>
        <dbReference type="ChEBI" id="CHEBI:15378"/>
        <dbReference type="ChEBI" id="CHEBI:58141"/>
        <dbReference type="ChEBI" id="CHEBI:456216"/>
        <dbReference type="EC" id="3.6.1.41"/>
    </reaction>
</comment>
<dbReference type="PROSITE" id="PS51831">
    <property type="entry name" value="HD"/>
    <property type="match status" value="1"/>
</dbReference>
<dbReference type="PANTHER" id="PTHR35795:SF1">
    <property type="entry name" value="BIS(5'-NUCLEOSYL)-TETRAPHOSPHATASE, SYMMETRICAL"/>
    <property type="match status" value="1"/>
</dbReference>
<dbReference type="SMART" id="SM00471">
    <property type="entry name" value="HDc"/>
    <property type="match status" value="1"/>
</dbReference>
<evidence type="ECO:0000256" key="5">
    <source>
        <dbReference type="ARBA" id="ARBA00023004"/>
    </source>
</evidence>
<dbReference type="CDD" id="cd00077">
    <property type="entry name" value="HDc"/>
    <property type="match status" value="1"/>
</dbReference>
<evidence type="ECO:0000256" key="3">
    <source>
        <dbReference type="ARBA" id="ARBA00022741"/>
    </source>
</evidence>
<dbReference type="NCBIfam" id="TIGR00277">
    <property type="entry name" value="HDIG"/>
    <property type="match status" value="1"/>
</dbReference>
<dbReference type="GO" id="GO:0008803">
    <property type="term" value="F:bis(5'-nucleosyl)-tetraphosphatase (symmetrical) activity"/>
    <property type="evidence" value="ECO:0007669"/>
    <property type="project" value="UniProtKB-EC"/>
</dbReference>
<gene>
    <name evidence="8" type="ORF">F0161_05110</name>
</gene>
<dbReference type="Proteomes" id="UP000325295">
    <property type="component" value="Chromosome"/>
</dbReference>
<protein>
    <recommendedName>
        <fullName evidence="1">bis(5'-nucleosyl)-tetraphosphatase (symmetrical)</fullName>
        <ecNumber evidence="1">3.6.1.41</ecNumber>
    </recommendedName>
</protein>
<dbReference type="Pfam" id="PF01966">
    <property type="entry name" value="HD"/>
    <property type="match status" value="1"/>
</dbReference>